<dbReference type="InterPro" id="IPR051803">
    <property type="entry name" value="TA_system_RelE-like_toxin"/>
</dbReference>
<evidence type="ECO:0000313" key="3">
    <source>
        <dbReference type="EMBL" id="KTQ89465.1"/>
    </source>
</evidence>
<dbReference type="PANTHER" id="PTHR33755">
    <property type="entry name" value="TOXIN PARE1-RELATED"/>
    <property type="match status" value="1"/>
</dbReference>
<comment type="caution">
    <text evidence="3">The sequence shown here is derived from an EMBL/GenBank/DDBJ whole genome shotgun (WGS) entry which is preliminary data.</text>
</comment>
<reference evidence="3 4" key="1">
    <citation type="journal article" date="2016" name="Front. Microbiol.">
        <title>Genomic Resource of Rice Seed Associated Bacteria.</title>
        <authorList>
            <person name="Midha S."/>
            <person name="Bansal K."/>
            <person name="Sharma S."/>
            <person name="Kumar N."/>
            <person name="Patil P.P."/>
            <person name="Chaudhry V."/>
            <person name="Patil P.B."/>
        </authorList>
    </citation>
    <scope>NUCLEOTIDE SEQUENCE [LARGE SCALE GENOMIC DNA]</scope>
    <source>
        <strain evidence="3 4">NS226</strain>
    </source>
</reference>
<dbReference type="InterPro" id="IPR007712">
    <property type="entry name" value="RelE/ParE_toxin"/>
</dbReference>
<dbReference type="PANTHER" id="PTHR33755:SF6">
    <property type="entry name" value="PLASMID STABILIZATION SYSTEM PROTEIN"/>
    <property type="match status" value="1"/>
</dbReference>
<dbReference type="EMBL" id="LDPZ01000039">
    <property type="protein sequence ID" value="KTQ89465.1"/>
    <property type="molecule type" value="Genomic_DNA"/>
</dbReference>
<sequence length="98" mass="10836">MSLPIIRTPKARADLLRVWSYIADDNEKAADAMLDRFERTFAMLADSPLAGRARPEVAEGLRSFAVGSYVVFYRAMPEAVAVVRVLNGFQDIPAADFS</sequence>
<proteinExistence type="inferred from homology"/>
<comment type="similarity">
    <text evidence="1">Belongs to the RelE toxin family.</text>
</comment>
<evidence type="ECO:0000313" key="4">
    <source>
        <dbReference type="Proteomes" id="UP000078272"/>
    </source>
</evidence>
<dbReference type="PATRIC" id="fig|401562.3.peg.3088"/>
<keyword evidence="2" id="KW-1277">Toxin-antitoxin system</keyword>
<dbReference type="Proteomes" id="UP000078272">
    <property type="component" value="Unassembled WGS sequence"/>
</dbReference>
<evidence type="ECO:0000256" key="2">
    <source>
        <dbReference type="ARBA" id="ARBA00022649"/>
    </source>
</evidence>
<dbReference type="Pfam" id="PF05016">
    <property type="entry name" value="ParE_toxin"/>
    <property type="match status" value="1"/>
</dbReference>
<dbReference type="InterPro" id="IPR035093">
    <property type="entry name" value="RelE/ParE_toxin_dom_sf"/>
</dbReference>
<dbReference type="AlphaFoldDB" id="A0A175R4S3"/>
<name>A0A175R4S3_9HYPH</name>
<organism evidence="3 4">
    <name type="scientific">Aureimonas ureilytica</name>
    <dbReference type="NCBI Taxonomy" id="401562"/>
    <lineage>
        <taxon>Bacteria</taxon>
        <taxon>Pseudomonadati</taxon>
        <taxon>Pseudomonadota</taxon>
        <taxon>Alphaproteobacteria</taxon>
        <taxon>Hyphomicrobiales</taxon>
        <taxon>Aurantimonadaceae</taxon>
        <taxon>Aureimonas</taxon>
    </lineage>
</organism>
<evidence type="ECO:0000256" key="1">
    <source>
        <dbReference type="ARBA" id="ARBA00006226"/>
    </source>
</evidence>
<protein>
    <submittedName>
        <fullName evidence="3">Plasmid stabilization protein</fullName>
    </submittedName>
</protein>
<dbReference type="Gene3D" id="3.30.2310.20">
    <property type="entry name" value="RelE-like"/>
    <property type="match status" value="1"/>
</dbReference>
<accession>A0A175R4S3</accession>
<dbReference type="RefSeq" id="WP_058635927.1">
    <property type="nucleotide sequence ID" value="NZ_LDPZ01000039.1"/>
</dbReference>
<dbReference type="OrthoDB" id="5457915at2"/>
<gene>
    <name evidence="3" type="ORF">NS226_16785</name>
</gene>
<dbReference type="STRING" id="401562.NS365_18225"/>